<organism evidence="1 2">
    <name type="scientific">Ampelomyces quisqualis</name>
    <name type="common">Powdery mildew agent</name>
    <dbReference type="NCBI Taxonomy" id="50730"/>
    <lineage>
        <taxon>Eukaryota</taxon>
        <taxon>Fungi</taxon>
        <taxon>Dikarya</taxon>
        <taxon>Ascomycota</taxon>
        <taxon>Pezizomycotina</taxon>
        <taxon>Dothideomycetes</taxon>
        <taxon>Pleosporomycetidae</taxon>
        <taxon>Pleosporales</taxon>
        <taxon>Pleosporineae</taxon>
        <taxon>Phaeosphaeriaceae</taxon>
        <taxon>Ampelomyces</taxon>
    </lineage>
</organism>
<protein>
    <submittedName>
        <fullName evidence="1">Uncharacterized protein</fullName>
    </submittedName>
</protein>
<reference evidence="1" key="1">
    <citation type="journal article" date="2020" name="Stud. Mycol.">
        <title>101 Dothideomycetes genomes: a test case for predicting lifestyles and emergence of pathogens.</title>
        <authorList>
            <person name="Haridas S."/>
            <person name="Albert R."/>
            <person name="Binder M."/>
            <person name="Bloem J."/>
            <person name="Labutti K."/>
            <person name="Salamov A."/>
            <person name="Andreopoulos B."/>
            <person name="Baker S."/>
            <person name="Barry K."/>
            <person name="Bills G."/>
            <person name="Bluhm B."/>
            <person name="Cannon C."/>
            <person name="Castanera R."/>
            <person name="Culley D."/>
            <person name="Daum C."/>
            <person name="Ezra D."/>
            <person name="Gonzalez J."/>
            <person name="Henrissat B."/>
            <person name="Kuo A."/>
            <person name="Liang C."/>
            <person name="Lipzen A."/>
            <person name="Lutzoni F."/>
            <person name="Magnuson J."/>
            <person name="Mondo S."/>
            <person name="Nolan M."/>
            <person name="Ohm R."/>
            <person name="Pangilinan J."/>
            <person name="Park H.-J."/>
            <person name="Ramirez L."/>
            <person name="Alfaro M."/>
            <person name="Sun H."/>
            <person name="Tritt A."/>
            <person name="Yoshinaga Y."/>
            <person name="Zwiers L.-H."/>
            <person name="Turgeon B."/>
            <person name="Goodwin S."/>
            <person name="Spatafora J."/>
            <person name="Crous P."/>
            <person name="Grigoriev I."/>
        </authorList>
    </citation>
    <scope>NUCLEOTIDE SEQUENCE</scope>
    <source>
        <strain evidence="1">HMLAC05119</strain>
    </source>
</reference>
<name>A0A6A5QYZ5_AMPQU</name>
<keyword evidence="2" id="KW-1185">Reference proteome</keyword>
<evidence type="ECO:0000313" key="2">
    <source>
        <dbReference type="Proteomes" id="UP000800096"/>
    </source>
</evidence>
<dbReference type="OrthoDB" id="4538483at2759"/>
<accession>A0A6A5QYZ5</accession>
<proteinExistence type="predicted"/>
<sequence length="620" mass="68478">MAAPSAVLSELSTHLQKVEEESTTPLDTELLERCELFTSTPDYRNQLWKETQPLFLQIASLLPKLEQDPSKLTRFITKLAEPYRFDDIKDIDFEIGLDLKATPFHALLLTLLGKATANSVDSQALANRPTVMLSIVRLWLCTQDAGIAAQAEDLLTSLLEVSKNEPALVPAQDPSHSYGSGPMWRRLFSDRDIASLYYGHTSLKQLKTPPSPQLSKRDKTIAQARLLSWLPRVGQLDWNALVSSHGMDIERDVGLKEGQGLLHYAALKMVDTADDVLMHMTLLNFFSVLITTVNTTPHLTHYDSSLSLDFLKEEGIHNNIVDFHTTDNPSIDHSLLSSRTAQYISDYASKYPENFEKSPEMSTIRSYVHANIRKCEVGTLSIIAAMPRSTLIPRRGTDLAWDGCVILDMPITRTNPDALKTLATVFHGPPNQEITFPRVETVGSDPKRTHSESSYARLLMALFYSKKPNMFSDIVSHIETIAMKENALAALTLVRALVTASWSAEPIRDISSNDSTYTRLASFPKSGVDVLLDPSISGGVLPSLLKPATTYSNLVGGLGDAENAAYQVAMAKFDVLKALGRKLEEDGSRQDILTMVRRRVGEGPWGVSGGIGSRIGTLEL</sequence>
<dbReference type="AlphaFoldDB" id="A0A6A5QYZ5"/>
<dbReference type="EMBL" id="ML979132">
    <property type="protein sequence ID" value="KAF1920991.1"/>
    <property type="molecule type" value="Genomic_DNA"/>
</dbReference>
<gene>
    <name evidence="1" type="ORF">BDU57DRAFT_534704</name>
</gene>
<dbReference type="Proteomes" id="UP000800096">
    <property type="component" value="Unassembled WGS sequence"/>
</dbReference>
<evidence type="ECO:0000313" key="1">
    <source>
        <dbReference type="EMBL" id="KAF1920991.1"/>
    </source>
</evidence>